<name>A0ABS6XDD1_9BACT</name>
<sequence>MGLKNIINKIKEEAEVLKGDASKDKVYSTENTYPDATSARQGFEDSKRKLFDVNSWSDLPGINSKFVLYDQHGNELNRPLTIPGCYIRINLPGPTPENWVRVTDVHEEENIAEFIVHPSEKPQPEPGNENVTEHFFAKEASSTFRVELKGNKLTAYEIGKNEAINNKGEEAGDRGLANTLLAEGGWAGVQALQWNKLTSYLVHQTESKSN</sequence>
<evidence type="ECO:0000313" key="1">
    <source>
        <dbReference type="EMBL" id="MBW3365995.1"/>
    </source>
</evidence>
<dbReference type="RefSeq" id="WP_199110497.1">
    <property type="nucleotide sequence ID" value="NZ_JAHWXQ010000003.1"/>
</dbReference>
<proteinExistence type="predicted"/>
<dbReference type="Proteomes" id="UP000774935">
    <property type="component" value="Unassembled WGS sequence"/>
</dbReference>
<organism evidence="1 2">
    <name type="scientific">Pontibacter populi</name>
    <dbReference type="NCBI Taxonomy" id="890055"/>
    <lineage>
        <taxon>Bacteria</taxon>
        <taxon>Pseudomonadati</taxon>
        <taxon>Bacteroidota</taxon>
        <taxon>Cytophagia</taxon>
        <taxon>Cytophagales</taxon>
        <taxon>Hymenobacteraceae</taxon>
        <taxon>Pontibacter</taxon>
    </lineage>
</organism>
<accession>A0ABS6XDD1</accession>
<reference evidence="1 2" key="1">
    <citation type="submission" date="2021-07" db="EMBL/GenBank/DDBJ databases">
        <authorList>
            <person name="Kim M.K."/>
        </authorList>
    </citation>
    <scope>NUCLEOTIDE SEQUENCE [LARGE SCALE GENOMIC DNA]</scope>
    <source>
        <strain evidence="1 2">HLY7-15</strain>
    </source>
</reference>
<evidence type="ECO:0000313" key="2">
    <source>
        <dbReference type="Proteomes" id="UP000774935"/>
    </source>
</evidence>
<dbReference type="EMBL" id="JAHWXQ010000003">
    <property type="protein sequence ID" value="MBW3365995.1"/>
    <property type="molecule type" value="Genomic_DNA"/>
</dbReference>
<gene>
    <name evidence="1" type="ORF">KYK27_13115</name>
</gene>
<keyword evidence="2" id="KW-1185">Reference proteome</keyword>
<protein>
    <submittedName>
        <fullName evidence="1">Uncharacterized protein</fullName>
    </submittedName>
</protein>
<comment type="caution">
    <text evidence="1">The sequence shown here is derived from an EMBL/GenBank/DDBJ whole genome shotgun (WGS) entry which is preliminary data.</text>
</comment>